<feature type="region of interest" description="Disordered" evidence="1">
    <location>
        <begin position="1"/>
        <end position="21"/>
    </location>
</feature>
<accession>A0ABR3XA22</accession>
<dbReference type="EMBL" id="JAZHXJ010000136">
    <property type="protein sequence ID" value="KAL1872474.1"/>
    <property type="molecule type" value="Genomic_DNA"/>
</dbReference>
<feature type="compositionally biased region" description="Basic and acidic residues" evidence="1">
    <location>
        <begin position="12"/>
        <end position="21"/>
    </location>
</feature>
<feature type="transmembrane region" description="Helical" evidence="2">
    <location>
        <begin position="36"/>
        <end position="55"/>
    </location>
</feature>
<keyword evidence="2" id="KW-1133">Transmembrane helix</keyword>
<evidence type="ECO:0000256" key="2">
    <source>
        <dbReference type="SAM" id="Phobius"/>
    </source>
</evidence>
<keyword evidence="2" id="KW-0812">Transmembrane</keyword>
<sequence length="83" mass="9387">MWRRSATTKVEGQNKSDIRDDGTVRKFNKDGTSFNMGYLVAGLTTLIVAYTYWLMTGKPQDSAQTSIKRDPGEVQRQLGTNQR</sequence>
<organism evidence="3 4">
    <name type="scientific">Phialemonium thermophilum</name>
    <dbReference type="NCBI Taxonomy" id="223376"/>
    <lineage>
        <taxon>Eukaryota</taxon>
        <taxon>Fungi</taxon>
        <taxon>Dikarya</taxon>
        <taxon>Ascomycota</taxon>
        <taxon>Pezizomycotina</taxon>
        <taxon>Sordariomycetes</taxon>
        <taxon>Sordariomycetidae</taxon>
        <taxon>Cephalothecales</taxon>
        <taxon>Cephalothecaceae</taxon>
        <taxon>Phialemonium</taxon>
    </lineage>
</organism>
<gene>
    <name evidence="3" type="ORF">VTK73DRAFT_1471</name>
</gene>
<proteinExistence type="predicted"/>
<dbReference type="Proteomes" id="UP001586593">
    <property type="component" value="Unassembled WGS sequence"/>
</dbReference>
<evidence type="ECO:0000256" key="1">
    <source>
        <dbReference type="SAM" id="MobiDB-lite"/>
    </source>
</evidence>
<feature type="region of interest" description="Disordered" evidence="1">
    <location>
        <begin position="60"/>
        <end position="83"/>
    </location>
</feature>
<evidence type="ECO:0000313" key="3">
    <source>
        <dbReference type="EMBL" id="KAL1872474.1"/>
    </source>
</evidence>
<feature type="compositionally biased region" description="Polar residues" evidence="1">
    <location>
        <begin position="1"/>
        <end position="11"/>
    </location>
</feature>
<comment type="caution">
    <text evidence="3">The sequence shown here is derived from an EMBL/GenBank/DDBJ whole genome shotgun (WGS) entry which is preliminary data.</text>
</comment>
<keyword evidence="2" id="KW-0472">Membrane</keyword>
<name>A0ABR3XA22_9PEZI</name>
<reference evidence="3 4" key="1">
    <citation type="journal article" date="2024" name="Commun. Biol.">
        <title>Comparative genomic analysis of thermophilic fungi reveals convergent evolutionary adaptations and gene losses.</title>
        <authorList>
            <person name="Steindorff A.S."/>
            <person name="Aguilar-Pontes M.V."/>
            <person name="Robinson A.J."/>
            <person name="Andreopoulos B."/>
            <person name="LaButti K."/>
            <person name="Kuo A."/>
            <person name="Mondo S."/>
            <person name="Riley R."/>
            <person name="Otillar R."/>
            <person name="Haridas S."/>
            <person name="Lipzen A."/>
            <person name="Grimwood J."/>
            <person name="Schmutz J."/>
            <person name="Clum A."/>
            <person name="Reid I.D."/>
            <person name="Moisan M.C."/>
            <person name="Butler G."/>
            <person name="Nguyen T.T.M."/>
            <person name="Dewar K."/>
            <person name="Conant G."/>
            <person name="Drula E."/>
            <person name="Henrissat B."/>
            <person name="Hansel C."/>
            <person name="Singer S."/>
            <person name="Hutchinson M.I."/>
            <person name="de Vries R.P."/>
            <person name="Natvig D.O."/>
            <person name="Powell A.J."/>
            <person name="Tsang A."/>
            <person name="Grigoriev I.V."/>
        </authorList>
    </citation>
    <scope>NUCLEOTIDE SEQUENCE [LARGE SCALE GENOMIC DNA]</scope>
    <source>
        <strain evidence="3 4">ATCC 24622</strain>
    </source>
</reference>
<evidence type="ECO:0000313" key="4">
    <source>
        <dbReference type="Proteomes" id="UP001586593"/>
    </source>
</evidence>
<protein>
    <submittedName>
        <fullName evidence="3">Uncharacterized protein</fullName>
    </submittedName>
</protein>
<keyword evidence="4" id="KW-1185">Reference proteome</keyword>